<name>A0A1H7QHL8_9GAMM</name>
<feature type="domain" description="NAD(P)-binding" evidence="1">
    <location>
        <begin position="8"/>
        <end position="194"/>
    </location>
</feature>
<dbReference type="Pfam" id="PF13460">
    <property type="entry name" value="NAD_binding_10"/>
    <property type="match status" value="1"/>
</dbReference>
<dbReference type="CDD" id="cd05243">
    <property type="entry name" value="SDR_a5"/>
    <property type="match status" value="1"/>
</dbReference>
<dbReference type="Gene3D" id="3.40.50.720">
    <property type="entry name" value="NAD(P)-binding Rossmann-like Domain"/>
    <property type="match status" value="1"/>
</dbReference>
<dbReference type="SUPFAM" id="SSF51735">
    <property type="entry name" value="NAD(P)-binding Rossmann-fold domains"/>
    <property type="match status" value="1"/>
</dbReference>
<sequence>MKPVLIFGATRGVGLEVAYRLRGRNQSVLALVRPNSEPAPLKTLGVEIIPGDAVCSGDVERAFMALGTGGIVISTLAGRLDDGTYVDETGNQTVIDIARRYTPERVVLVTAIGCGEMMPYRSEQAITAFGDVVEAKTRAEDSLRTSGLPYTIIRPGGLLSAPATGRAILSTKPTIHGMITRTDVACLIERVIDEDNSLGKAFAAVDLDHSRLDPDPSKDSHAEPLTP</sequence>
<evidence type="ECO:0000313" key="3">
    <source>
        <dbReference type="Proteomes" id="UP000199256"/>
    </source>
</evidence>
<dbReference type="PANTHER" id="PTHR15020:SF50">
    <property type="entry name" value="UPF0659 PROTEIN YMR090W"/>
    <property type="match status" value="1"/>
</dbReference>
<dbReference type="AlphaFoldDB" id="A0A1H7QHL8"/>
<dbReference type="RefSeq" id="WP_090255099.1">
    <property type="nucleotide sequence ID" value="NZ_FOAA01000017.1"/>
</dbReference>
<dbReference type="EMBL" id="FOAA01000017">
    <property type="protein sequence ID" value="SEL46767.1"/>
    <property type="molecule type" value="Genomic_DNA"/>
</dbReference>
<reference evidence="3" key="1">
    <citation type="submission" date="2016-10" db="EMBL/GenBank/DDBJ databases">
        <authorList>
            <person name="Varghese N."/>
            <person name="Submissions S."/>
        </authorList>
    </citation>
    <scope>NUCLEOTIDE SEQUENCE [LARGE SCALE GENOMIC DNA]</scope>
    <source>
        <strain evidence="3">DSM 241</strain>
    </source>
</reference>
<evidence type="ECO:0000259" key="1">
    <source>
        <dbReference type="Pfam" id="PF13460"/>
    </source>
</evidence>
<gene>
    <name evidence="2" type="ORF">SAMN05444515_11748</name>
</gene>
<protein>
    <submittedName>
        <fullName evidence="2">NAD(P)H-binding</fullName>
    </submittedName>
</protein>
<evidence type="ECO:0000313" key="2">
    <source>
        <dbReference type="EMBL" id="SEL46767.1"/>
    </source>
</evidence>
<proteinExistence type="predicted"/>
<dbReference type="Proteomes" id="UP000199256">
    <property type="component" value="Unassembled WGS sequence"/>
</dbReference>
<dbReference type="PANTHER" id="PTHR15020">
    <property type="entry name" value="FLAVIN REDUCTASE-RELATED"/>
    <property type="match status" value="1"/>
</dbReference>
<organism evidence="2 3">
    <name type="scientific">Ectothiorhodospira marina</name>
    <dbReference type="NCBI Taxonomy" id="1396821"/>
    <lineage>
        <taxon>Bacteria</taxon>
        <taxon>Pseudomonadati</taxon>
        <taxon>Pseudomonadota</taxon>
        <taxon>Gammaproteobacteria</taxon>
        <taxon>Chromatiales</taxon>
        <taxon>Ectothiorhodospiraceae</taxon>
        <taxon>Ectothiorhodospira</taxon>
    </lineage>
</organism>
<dbReference type="STRING" id="1396821.SAMN05444515_11748"/>
<accession>A0A1H7QHL8</accession>
<dbReference type="InterPro" id="IPR016040">
    <property type="entry name" value="NAD(P)-bd_dom"/>
</dbReference>
<dbReference type="OrthoDB" id="9803892at2"/>
<dbReference type="InterPro" id="IPR036291">
    <property type="entry name" value="NAD(P)-bd_dom_sf"/>
</dbReference>
<keyword evidence="3" id="KW-1185">Reference proteome</keyword>